<gene>
    <name evidence="1" type="ORF">QF025_006313</name>
</gene>
<evidence type="ECO:0000313" key="1">
    <source>
        <dbReference type="EMBL" id="MDR6207593.1"/>
    </source>
</evidence>
<dbReference type="AlphaFoldDB" id="A0ABD5CQI5"/>
<evidence type="ECO:0008006" key="3">
    <source>
        <dbReference type="Google" id="ProtNLM"/>
    </source>
</evidence>
<evidence type="ECO:0000313" key="2">
    <source>
        <dbReference type="Proteomes" id="UP001245184"/>
    </source>
</evidence>
<dbReference type="Proteomes" id="UP001245184">
    <property type="component" value="Unassembled WGS sequence"/>
</dbReference>
<protein>
    <recommendedName>
        <fullName evidence="3">Lipoprotein</fullName>
    </recommendedName>
</protein>
<dbReference type="EMBL" id="JAVIZN010000002">
    <property type="protein sequence ID" value="MDR6207593.1"/>
    <property type="molecule type" value="Genomic_DNA"/>
</dbReference>
<dbReference type="RefSeq" id="WP_029970028.1">
    <property type="nucleotide sequence ID" value="NZ_ATXV01000009.1"/>
</dbReference>
<organism evidence="1 2">
    <name type="scientific">Paraburkholderia graminis</name>
    <dbReference type="NCBI Taxonomy" id="60548"/>
    <lineage>
        <taxon>Bacteria</taxon>
        <taxon>Pseudomonadati</taxon>
        <taxon>Pseudomonadota</taxon>
        <taxon>Betaproteobacteria</taxon>
        <taxon>Burkholderiales</taxon>
        <taxon>Burkholderiaceae</taxon>
        <taxon>Paraburkholderia</taxon>
    </lineage>
</organism>
<reference evidence="1 2" key="1">
    <citation type="submission" date="2023-08" db="EMBL/GenBank/DDBJ databases">
        <title>Genome sequencing of plant associated microbes to promote plant fitness in Sorghum bicolor and Oryza sativa.</title>
        <authorList>
            <person name="Coleman-Derr D."/>
        </authorList>
    </citation>
    <scope>NUCLEOTIDE SEQUENCE [LARGE SCALE GENOMIC DNA]</scope>
    <source>
        <strain evidence="1 2">SLBN-33</strain>
    </source>
</reference>
<accession>A0ABD5CQI5</accession>
<sequence>MQKKMLCAGCLEPGLKPRLKVRRQPEARRGWGNATVLVALSLAFASALSGCSSFYTEGATAGAGIAGAALAAKVTSNAAVATGIGLGAVAAARAGVQYSERVVHRNTQDGIAKIAGPLEVGAIAPWSVTHSMPIEDDEHGRVTVSRTISAGALDCKEIVFSVDHIATKNVPASSAFYVASICRDGENWKWASAEPATERWGALQ</sequence>
<proteinExistence type="predicted"/>
<comment type="caution">
    <text evidence="1">The sequence shown here is derived from an EMBL/GenBank/DDBJ whole genome shotgun (WGS) entry which is preliminary data.</text>
</comment>
<name>A0ABD5CQI5_9BURK</name>